<dbReference type="Gene3D" id="3.40.50.20">
    <property type="match status" value="1"/>
</dbReference>
<dbReference type="KEGG" id="psuu:Psuf_011650"/>
<keyword evidence="5" id="KW-1185">Reference proteome</keyword>
<feature type="domain" description="PglD N-terminal" evidence="3">
    <location>
        <begin position="14"/>
        <end position="87"/>
    </location>
</feature>
<gene>
    <name evidence="4" type="ORF">Psuf_011650</name>
</gene>
<dbReference type="InterPro" id="IPR050179">
    <property type="entry name" value="Trans_hexapeptide_repeat"/>
</dbReference>
<dbReference type="PANTHER" id="PTHR43300">
    <property type="entry name" value="ACETYLTRANSFERASE"/>
    <property type="match status" value="1"/>
</dbReference>
<accession>A0A6F8YCM3</accession>
<evidence type="ECO:0000313" key="4">
    <source>
        <dbReference type="EMBL" id="BCB83852.1"/>
    </source>
</evidence>
<reference evidence="4 5" key="1">
    <citation type="submission" date="2020-03" db="EMBL/GenBank/DDBJ databases">
        <title>Whole genome shotgun sequence of Phytohabitans suffuscus NBRC 105367.</title>
        <authorList>
            <person name="Komaki H."/>
            <person name="Tamura T."/>
        </authorList>
    </citation>
    <scope>NUCLEOTIDE SEQUENCE [LARGE SCALE GENOMIC DNA]</scope>
    <source>
        <strain evidence="4 5">NBRC 105367</strain>
    </source>
</reference>
<sequence length="223" mass="21928">MTGRTTDPSATAARVVVLGSSGHAREVLAIAASCAGVAVVGCVGPANDADAARLPVPWLGEDGWLETAPADLDYVIGIGHGPTRARLDRLTGRRAARLVDPHATVGPRVVIGPGTVLWPGSVLTADITAGRHVHIGTNVSVGHDTRLDDCATLLPGCTVAGSCRIGRAATICAGATVIDGVSVGAGAVLGAGAVAIRDVPAGAVAVGVPARPLAATGGGSCHE</sequence>
<feature type="site" description="Increases basicity of active site His" evidence="1">
    <location>
        <position position="144"/>
    </location>
</feature>
<dbReference type="InterPro" id="IPR041561">
    <property type="entry name" value="PglD_N"/>
</dbReference>
<feature type="binding site" evidence="2">
    <location>
        <position position="79"/>
    </location>
    <ligand>
        <name>substrate</name>
    </ligand>
</feature>
<feature type="active site" description="Proton acceptor" evidence="1">
    <location>
        <position position="143"/>
    </location>
</feature>
<dbReference type="CDD" id="cd03360">
    <property type="entry name" value="LbH_AT_putative"/>
    <property type="match status" value="1"/>
</dbReference>
<dbReference type="AlphaFoldDB" id="A0A6F8YCM3"/>
<organism evidence="4 5">
    <name type="scientific">Phytohabitans suffuscus</name>
    <dbReference type="NCBI Taxonomy" id="624315"/>
    <lineage>
        <taxon>Bacteria</taxon>
        <taxon>Bacillati</taxon>
        <taxon>Actinomycetota</taxon>
        <taxon>Actinomycetes</taxon>
        <taxon>Micromonosporales</taxon>
        <taxon>Micromonosporaceae</taxon>
    </lineage>
</organism>
<evidence type="ECO:0000259" key="3">
    <source>
        <dbReference type="Pfam" id="PF17836"/>
    </source>
</evidence>
<dbReference type="InterPro" id="IPR011004">
    <property type="entry name" value="Trimer_LpxA-like_sf"/>
</dbReference>
<proteinExistence type="predicted"/>
<name>A0A6F8YCM3_9ACTN</name>
<evidence type="ECO:0000256" key="1">
    <source>
        <dbReference type="PIRSR" id="PIRSR620019-1"/>
    </source>
</evidence>
<dbReference type="NCBIfam" id="TIGR03570">
    <property type="entry name" value="NeuD_NnaD"/>
    <property type="match status" value="1"/>
</dbReference>
<dbReference type="Pfam" id="PF17836">
    <property type="entry name" value="PglD_N"/>
    <property type="match status" value="1"/>
</dbReference>
<protein>
    <submittedName>
        <fullName evidence="4">Transferase</fullName>
    </submittedName>
</protein>
<feature type="binding site" evidence="2">
    <location>
        <begin position="21"/>
        <end position="23"/>
    </location>
    <ligand>
        <name>substrate</name>
    </ligand>
</feature>
<reference evidence="4 5" key="2">
    <citation type="submission" date="2020-03" db="EMBL/GenBank/DDBJ databases">
        <authorList>
            <person name="Ichikawa N."/>
            <person name="Kimura A."/>
            <person name="Kitahashi Y."/>
            <person name="Uohara A."/>
        </authorList>
    </citation>
    <scope>NUCLEOTIDE SEQUENCE [LARGE SCALE GENOMIC DNA]</scope>
    <source>
        <strain evidence="4 5">NBRC 105367</strain>
    </source>
</reference>
<dbReference type="InterPro" id="IPR020019">
    <property type="entry name" value="AcTrfase_PglD-like"/>
</dbReference>
<evidence type="ECO:0000313" key="5">
    <source>
        <dbReference type="Proteomes" id="UP000503011"/>
    </source>
</evidence>
<dbReference type="PANTHER" id="PTHR43300:SF7">
    <property type="entry name" value="UDP-N-ACETYLBACILLOSAMINE N-ACETYLTRANSFERASE"/>
    <property type="match status" value="1"/>
</dbReference>
<keyword evidence="4" id="KW-0808">Transferase</keyword>
<evidence type="ECO:0000256" key="2">
    <source>
        <dbReference type="PIRSR" id="PIRSR620019-2"/>
    </source>
</evidence>
<dbReference type="SUPFAM" id="SSF51161">
    <property type="entry name" value="Trimeric LpxA-like enzymes"/>
    <property type="match status" value="1"/>
</dbReference>
<dbReference type="EMBL" id="AP022871">
    <property type="protein sequence ID" value="BCB83852.1"/>
    <property type="molecule type" value="Genomic_DNA"/>
</dbReference>
<dbReference type="GO" id="GO:0016740">
    <property type="term" value="F:transferase activity"/>
    <property type="evidence" value="ECO:0007669"/>
    <property type="project" value="UniProtKB-KW"/>
</dbReference>
<dbReference type="Gene3D" id="2.160.10.10">
    <property type="entry name" value="Hexapeptide repeat proteins"/>
    <property type="match status" value="1"/>
</dbReference>
<dbReference type="Proteomes" id="UP000503011">
    <property type="component" value="Chromosome"/>
</dbReference>